<evidence type="ECO:0000256" key="4">
    <source>
        <dbReference type="ARBA" id="ARBA00022679"/>
    </source>
</evidence>
<keyword evidence="4 6" id="KW-0808">Transferase</keyword>
<evidence type="ECO:0000313" key="7">
    <source>
        <dbReference type="EMBL" id="TKW60679.1"/>
    </source>
</evidence>
<dbReference type="PANTHER" id="PTHR11265:SF0">
    <property type="entry name" value="12S RRNA N4-METHYLCYTIDINE METHYLTRANSFERASE"/>
    <property type="match status" value="1"/>
</dbReference>
<feature type="binding site" evidence="6">
    <location>
        <begin position="46"/>
        <end position="48"/>
    </location>
    <ligand>
        <name>S-adenosyl-L-methionine</name>
        <dbReference type="ChEBI" id="CHEBI:59789"/>
    </ligand>
</feature>
<dbReference type="Pfam" id="PF01795">
    <property type="entry name" value="Methyltransf_5"/>
    <property type="match status" value="1"/>
</dbReference>
<reference evidence="7 8" key="1">
    <citation type="journal article" date="2017" name="Nat. Commun.">
        <title>In situ click chemistry generation of cyclooxygenase-2 inhibitors.</title>
        <authorList>
            <person name="Bhardwaj A."/>
            <person name="Kaur J."/>
            <person name="Wuest M."/>
            <person name="Wuest F."/>
        </authorList>
    </citation>
    <scope>NUCLEOTIDE SEQUENCE [LARGE SCALE GENOMIC DNA]</scope>
    <source>
        <strain evidence="7">S2_018_000_R2_106</strain>
    </source>
</reference>
<dbReference type="GO" id="GO:0005737">
    <property type="term" value="C:cytoplasm"/>
    <property type="evidence" value="ECO:0007669"/>
    <property type="project" value="UniProtKB-SubCell"/>
</dbReference>
<dbReference type="HAMAP" id="MF_01007">
    <property type="entry name" value="16SrRNA_methyltr_H"/>
    <property type="match status" value="1"/>
</dbReference>
<evidence type="ECO:0000256" key="6">
    <source>
        <dbReference type="HAMAP-Rule" id="MF_01007"/>
    </source>
</evidence>
<keyword evidence="5 6" id="KW-0949">S-adenosyl-L-methionine</keyword>
<organism evidence="7 8">
    <name type="scientific">Blastochloris viridis</name>
    <name type="common">Rhodopseudomonas viridis</name>
    <dbReference type="NCBI Taxonomy" id="1079"/>
    <lineage>
        <taxon>Bacteria</taxon>
        <taxon>Pseudomonadati</taxon>
        <taxon>Pseudomonadota</taxon>
        <taxon>Alphaproteobacteria</taxon>
        <taxon>Hyphomicrobiales</taxon>
        <taxon>Blastochloridaceae</taxon>
        <taxon>Blastochloris</taxon>
    </lineage>
</organism>
<comment type="caution">
    <text evidence="7">The sequence shown here is derived from an EMBL/GenBank/DDBJ whole genome shotgun (WGS) entry which is preliminary data.</text>
</comment>
<evidence type="ECO:0000256" key="3">
    <source>
        <dbReference type="ARBA" id="ARBA00022603"/>
    </source>
</evidence>
<feature type="binding site" evidence="6">
    <location>
        <position position="133"/>
    </location>
    <ligand>
        <name>S-adenosyl-L-methionine</name>
        <dbReference type="ChEBI" id="CHEBI:59789"/>
    </ligand>
</feature>
<accession>A0A6N4RAH6</accession>
<comment type="catalytic activity">
    <reaction evidence="6">
        <text>cytidine(1402) in 16S rRNA + S-adenosyl-L-methionine = N(4)-methylcytidine(1402) in 16S rRNA + S-adenosyl-L-homocysteine + H(+)</text>
        <dbReference type="Rhea" id="RHEA:42928"/>
        <dbReference type="Rhea" id="RHEA-COMP:10286"/>
        <dbReference type="Rhea" id="RHEA-COMP:10287"/>
        <dbReference type="ChEBI" id="CHEBI:15378"/>
        <dbReference type="ChEBI" id="CHEBI:57856"/>
        <dbReference type="ChEBI" id="CHEBI:59789"/>
        <dbReference type="ChEBI" id="CHEBI:74506"/>
        <dbReference type="ChEBI" id="CHEBI:82748"/>
        <dbReference type="EC" id="2.1.1.199"/>
    </reaction>
</comment>
<comment type="similarity">
    <text evidence="1 6">Belongs to the methyltransferase superfamily. RsmH family.</text>
</comment>
<keyword evidence="2 6" id="KW-0698">rRNA processing</keyword>
<dbReference type="SUPFAM" id="SSF53335">
    <property type="entry name" value="S-adenosyl-L-methionine-dependent methyltransferases"/>
    <property type="match status" value="1"/>
</dbReference>
<name>A0A6N4RAH6_BLAVI</name>
<evidence type="ECO:0000256" key="1">
    <source>
        <dbReference type="ARBA" id="ARBA00010396"/>
    </source>
</evidence>
<dbReference type="SUPFAM" id="SSF81799">
    <property type="entry name" value="Putative methyltransferase TM0872, insert domain"/>
    <property type="match status" value="1"/>
</dbReference>
<feature type="binding site" evidence="6">
    <location>
        <position position="63"/>
    </location>
    <ligand>
        <name>S-adenosyl-L-methionine</name>
        <dbReference type="ChEBI" id="CHEBI:59789"/>
    </ligand>
</feature>
<dbReference type="PANTHER" id="PTHR11265">
    <property type="entry name" value="S-ADENOSYL-METHYLTRANSFERASE MRAW"/>
    <property type="match status" value="1"/>
</dbReference>
<dbReference type="Gene3D" id="1.10.150.170">
    <property type="entry name" value="Putative methyltransferase TM0872, insert domain"/>
    <property type="match status" value="1"/>
</dbReference>
<dbReference type="AlphaFoldDB" id="A0A6N4RAH6"/>
<dbReference type="PIRSF" id="PIRSF004486">
    <property type="entry name" value="MraW"/>
    <property type="match status" value="1"/>
</dbReference>
<evidence type="ECO:0000256" key="5">
    <source>
        <dbReference type="ARBA" id="ARBA00022691"/>
    </source>
</evidence>
<dbReference type="Gene3D" id="3.40.50.150">
    <property type="entry name" value="Vaccinia Virus protein VP39"/>
    <property type="match status" value="1"/>
</dbReference>
<evidence type="ECO:0000313" key="8">
    <source>
        <dbReference type="Proteomes" id="UP000320948"/>
    </source>
</evidence>
<dbReference type="EMBL" id="VAFM01000002">
    <property type="protein sequence ID" value="TKW60679.1"/>
    <property type="molecule type" value="Genomic_DNA"/>
</dbReference>
<feature type="binding site" evidence="6">
    <location>
        <position position="126"/>
    </location>
    <ligand>
        <name>S-adenosyl-L-methionine</name>
        <dbReference type="ChEBI" id="CHEBI:59789"/>
    </ligand>
</feature>
<dbReference type="NCBIfam" id="TIGR00006">
    <property type="entry name" value="16S rRNA (cytosine(1402)-N(4))-methyltransferase RsmH"/>
    <property type="match status" value="1"/>
</dbReference>
<comment type="subcellular location">
    <subcellularLocation>
        <location evidence="6">Cytoplasm</location>
    </subcellularLocation>
</comment>
<dbReference type="GO" id="GO:0071424">
    <property type="term" value="F:rRNA (cytosine-N4-)-methyltransferase activity"/>
    <property type="evidence" value="ECO:0007669"/>
    <property type="project" value="UniProtKB-UniRule"/>
</dbReference>
<evidence type="ECO:0000256" key="2">
    <source>
        <dbReference type="ARBA" id="ARBA00022552"/>
    </source>
</evidence>
<gene>
    <name evidence="6 7" type="primary">rsmH</name>
    <name evidence="7" type="ORF">DI628_07200</name>
</gene>
<dbReference type="InterPro" id="IPR023397">
    <property type="entry name" value="SAM-dep_MeTrfase_MraW_recog"/>
</dbReference>
<dbReference type="InterPro" id="IPR002903">
    <property type="entry name" value="RsmH"/>
</dbReference>
<dbReference type="EC" id="2.1.1.199" evidence="6"/>
<sequence length="331" mass="36126">MNGDSTLLETRGTAETVHVPVLFHEVMDALEPAAGKLLVDGTLGGGGHTRGLLERGAEVVGLDWDSRALVRCAPLVETFGDRVHLVRAAYDTIPEVLAGPVLQNSVTCGKRKVGALPPLADGILLDLGFSSDQLDDPQRGLSYHFEGPLDMRLNSSMKKTAADVLNTSREEELADIFYVYGEEPKSRVLARLIVKQRKAQPFETTKDLLAAVEQVYPPKLGLKRAHPAARIFQALRVAVNDELAVLERALPDAAWCLKKGGVLAVISFQPLEERAVKAAFRRLCLDELDEIGRVKTPAKFKMGKKIVPSDAEIDVNPRARSAILRTLERVG</sequence>
<dbReference type="InterPro" id="IPR029063">
    <property type="entry name" value="SAM-dependent_MTases_sf"/>
</dbReference>
<comment type="function">
    <text evidence="6">Specifically methylates the N4 position of cytidine in position 1402 (C1402) of 16S rRNA.</text>
</comment>
<protein>
    <recommendedName>
        <fullName evidence="6">Ribosomal RNA small subunit methyltransferase H</fullName>
        <ecNumber evidence="6">2.1.1.199</ecNumber>
    </recommendedName>
    <alternativeName>
        <fullName evidence="6">16S rRNA m(4)C1402 methyltransferase</fullName>
    </alternativeName>
    <alternativeName>
        <fullName evidence="6">rRNA (cytosine-N(4)-)-methyltransferase RsmH</fullName>
    </alternativeName>
</protein>
<keyword evidence="3 6" id="KW-0489">Methyltransferase</keyword>
<dbReference type="Proteomes" id="UP000320948">
    <property type="component" value="Unassembled WGS sequence"/>
</dbReference>
<keyword evidence="6" id="KW-0963">Cytoplasm</keyword>
<feature type="binding site" evidence="6">
    <location>
        <position position="90"/>
    </location>
    <ligand>
        <name>S-adenosyl-L-methionine</name>
        <dbReference type="ChEBI" id="CHEBI:59789"/>
    </ligand>
</feature>
<dbReference type="GO" id="GO:0070475">
    <property type="term" value="P:rRNA base methylation"/>
    <property type="evidence" value="ECO:0007669"/>
    <property type="project" value="UniProtKB-UniRule"/>
</dbReference>
<proteinExistence type="inferred from homology"/>